<evidence type="ECO:0000313" key="2">
    <source>
        <dbReference type="Proteomes" id="UP000050816"/>
    </source>
</evidence>
<name>A0A0R1U9A5_9LACO</name>
<accession>A0A0R1U9A5</accession>
<dbReference type="SUPFAM" id="SSF53474">
    <property type="entry name" value="alpha/beta-Hydrolases"/>
    <property type="match status" value="1"/>
</dbReference>
<gene>
    <name evidence="1" type="ORF">FC43_GL000820</name>
</gene>
<dbReference type="Gene3D" id="3.40.50.1820">
    <property type="entry name" value="alpha/beta hydrolase"/>
    <property type="match status" value="1"/>
</dbReference>
<dbReference type="PATRIC" id="fig|1423760.3.peg.843"/>
<evidence type="ECO:0008006" key="3">
    <source>
        <dbReference type="Google" id="ProtNLM"/>
    </source>
</evidence>
<reference evidence="1 2" key="1">
    <citation type="journal article" date="2015" name="Genome Announc.">
        <title>Expanding the biotechnology potential of lactobacilli through comparative genomics of 213 strains and associated genera.</title>
        <authorList>
            <person name="Sun Z."/>
            <person name="Harris H.M."/>
            <person name="McCann A."/>
            <person name="Guo C."/>
            <person name="Argimon S."/>
            <person name="Zhang W."/>
            <person name="Yang X."/>
            <person name="Jeffery I.B."/>
            <person name="Cooney J.C."/>
            <person name="Kagawa T.F."/>
            <person name="Liu W."/>
            <person name="Song Y."/>
            <person name="Salvetti E."/>
            <person name="Wrobel A."/>
            <person name="Rasinkangas P."/>
            <person name="Parkhill J."/>
            <person name="Rea M.C."/>
            <person name="O'Sullivan O."/>
            <person name="Ritari J."/>
            <person name="Douillard F.P."/>
            <person name="Paul Ross R."/>
            <person name="Yang R."/>
            <person name="Briner A.E."/>
            <person name="Felis G.E."/>
            <person name="de Vos W.M."/>
            <person name="Barrangou R."/>
            <person name="Klaenhammer T.R."/>
            <person name="Caufield P.W."/>
            <person name="Cui Y."/>
            <person name="Zhang H."/>
            <person name="O'Toole P.W."/>
        </authorList>
    </citation>
    <scope>NUCLEOTIDE SEQUENCE [LARGE SCALE GENOMIC DNA]</scope>
    <source>
        <strain evidence="1 2">DSM 15946</strain>
    </source>
</reference>
<sequence length="300" mass="34454">MKLKFMDPQQKRTWRFALAALLVIILLTIPAYFQMHSSNQLRAQRQRATMSPIIMIPGSSATKERFNRLVNLLNRDTHQKHSLLKVEVYNNGKITYSGKINKGDREPFIVVGFQNNHDGYDNIKKQATMFDAAFAQLSEEYQFNNFKAFGHSNGGLIWTRWIETYYDDYKDDIKLRVLMTVASPFNLAETSIKNKTQMFTDFVKHRTKIPRSLDVIAVVGNEDSYTSDGLVPADSVLAGKYIYQKRAHSYTSMTVTGEQAQHSNLPQNKQIVKLIEQYLMDSTKQPLKRGKRPTLTKGSE</sequence>
<dbReference type="Proteomes" id="UP000050816">
    <property type="component" value="Unassembled WGS sequence"/>
</dbReference>
<dbReference type="Pfam" id="PF06028">
    <property type="entry name" value="DUF915"/>
    <property type="match status" value="1"/>
</dbReference>
<evidence type="ECO:0000313" key="1">
    <source>
        <dbReference type="EMBL" id="KRL87720.1"/>
    </source>
</evidence>
<protein>
    <recommendedName>
        <fullName evidence="3">Cell surface hydrolase</fullName>
    </recommendedName>
</protein>
<dbReference type="AlphaFoldDB" id="A0A0R1U9A5"/>
<comment type="caution">
    <text evidence="1">The sequence shown here is derived from an EMBL/GenBank/DDBJ whole genome shotgun (WGS) entry which is preliminary data.</text>
</comment>
<organism evidence="1 2">
    <name type="scientific">Limosilactobacillus ingluviei DSM 15946</name>
    <dbReference type="NCBI Taxonomy" id="1423760"/>
    <lineage>
        <taxon>Bacteria</taxon>
        <taxon>Bacillati</taxon>
        <taxon>Bacillota</taxon>
        <taxon>Bacilli</taxon>
        <taxon>Lactobacillales</taxon>
        <taxon>Lactobacillaceae</taxon>
        <taxon>Limosilactobacillus</taxon>
    </lineage>
</organism>
<dbReference type="EMBL" id="AZFK01000087">
    <property type="protein sequence ID" value="KRL87720.1"/>
    <property type="molecule type" value="Genomic_DNA"/>
</dbReference>
<dbReference type="RefSeq" id="WP_420865150.1">
    <property type="nucleotide sequence ID" value="NZ_AZFK01000087.1"/>
</dbReference>
<proteinExistence type="predicted"/>
<dbReference type="InterPro" id="IPR010315">
    <property type="entry name" value="DUF915_hydro-like"/>
</dbReference>
<dbReference type="InterPro" id="IPR029058">
    <property type="entry name" value="AB_hydrolase_fold"/>
</dbReference>